<feature type="region of interest" description="Disordered" evidence="1">
    <location>
        <begin position="36"/>
        <end position="56"/>
    </location>
</feature>
<reference evidence="2 3" key="1">
    <citation type="submission" date="2013-09" db="EMBL/GenBank/DDBJ databases">
        <title>Corchorus capsularis genome sequencing.</title>
        <authorList>
            <person name="Alam M."/>
            <person name="Haque M.S."/>
            <person name="Islam M.S."/>
            <person name="Emdad E.M."/>
            <person name="Islam M.M."/>
            <person name="Ahmed B."/>
            <person name="Halim A."/>
            <person name="Hossen Q.M.M."/>
            <person name="Hossain M.Z."/>
            <person name="Ahmed R."/>
            <person name="Khan M.M."/>
            <person name="Islam R."/>
            <person name="Rashid M.M."/>
            <person name="Khan S.A."/>
            <person name="Rahman M.S."/>
            <person name="Alam M."/>
        </authorList>
    </citation>
    <scope>NUCLEOTIDE SEQUENCE [LARGE SCALE GENOMIC DNA]</scope>
    <source>
        <strain evidence="3">cv. CVL-1</strain>
        <tissue evidence="2">Whole seedling</tissue>
    </source>
</reference>
<feature type="non-terminal residue" evidence="2">
    <location>
        <position position="119"/>
    </location>
</feature>
<dbReference type="AlphaFoldDB" id="A0A1R3I9S1"/>
<name>A0A1R3I9S1_COCAP</name>
<dbReference type="Proteomes" id="UP000188268">
    <property type="component" value="Unassembled WGS sequence"/>
</dbReference>
<feature type="compositionally biased region" description="Acidic residues" evidence="1">
    <location>
        <begin position="36"/>
        <end position="46"/>
    </location>
</feature>
<evidence type="ECO:0000313" key="2">
    <source>
        <dbReference type="EMBL" id="OMO79304.1"/>
    </source>
</evidence>
<accession>A0A1R3I9S1</accession>
<keyword evidence="3" id="KW-1185">Reference proteome</keyword>
<organism evidence="2 3">
    <name type="scientific">Corchorus capsularis</name>
    <name type="common">Jute</name>
    <dbReference type="NCBI Taxonomy" id="210143"/>
    <lineage>
        <taxon>Eukaryota</taxon>
        <taxon>Viridiplantae</taxon>
        <taxon>Streptophyta</taxon>
        <taxon>Embryophyta</taxon>
        <taxon>Tracheophyta</taxon>
        <taxon>Spermatophyta</taxon>
        <taxon>Magnoliopsida</taxon>
        <taxon>eudicotyledons</taxon>
        <taxon>Gunneridae</taxon>
        <taxon>Pentapetalae</taxon>
        <taxon>rosids</taxon>
        <taxon>malvids</taxon>
        <taxon>Malvales</taxon>
        <taxon>Malvaceae</taxon>
        <taxon>Grewioideae</taxon>
        <taxon>Apeibeae</taxon>
        <taxon>Corchorus</taxon>
    </lineage>
</organism>
<sequence>MLTKKVVIRRFTCISPDNATIALGSEMFEEDDGVTETEGYEEEEQEVGAATRCERERKRRELEAELKVVLKFMTMNDEKTKKKAIEAVADIYGNQQLSKRLTIPDARNTGGIPVLSFSP</sequence>
<comment type="caution">
    <text evidence="2">The sequence shown here is derived from an EMBL/GenBank/DDBJ whole genome shotgun (WGS) entry which is preliminary data.</text>
</comment>
<evidence type="ECO:0000256" key="1">
    <source>
        <dbReference type="SAM" id="MobiDB-lite"/>
    </source>
</evidence>
<evidence type="ECO:0000313" key="3">
    <source>
        <dbReference type="Proteomes" id="UP000188268"/>
    </source>
</evidence>
<proteinExistence type="predicted"/>
<dbReference type="Gramene" id="OMO79304">
    <property type="protein sequence ID" value="OMO79304"/>
    <property type="gene ID" value="CCACVL1_13758"/>
</dbReference>
<dbReference type="EMBL" id="AWWV01010427">
    <property type="protein sequence ID" value="OMO79304.1"/>
    <property type="molecule type" value="Genomic_DNA"/>
</dbReference>
<gene>
    <name evidence="2" type="ORF">CCACVL1_13758</name>
</gene>
<protein>
    <submittedName>
        <fullName evidence="2">Uncharacterized protein</fullName>
    </submittedName>
</protein>